<evidence type="ECO:0000256" key="6">
    <source>
        <dbReference type="ARBA" id="ARBA00022692"/>
    </source>
</evidence>
<gene>
    <name evidence="11" type="ordered locus">Tnap_1536</name>
</gene>
<keyword evidence="12" id="KW-1185">Reference proteome</keyword>
<reference evidence="11 12" key="1">
    <citation type="submission" date="2009-12" db="EMBL/GenBank/DDBJ databases">
        <title>Complete sequence of Thermotoga petrophila RKU-1.</title>
        <authorList>
            <consortium name="US DOE Joint Genome Institute"/>
            <person name="Lucas S."/>
            <person name="Copeland A."/>
            <person name="Lapidus A."/>
            <person name="Glavina del Rio T."/>
            <person name="Dalin E."/>
            <person name="Tice H."/>
            <person name="Bruce D."/>
            <person name="Goodwin L."/>
            <person name="Pitluck S."/>
            <person name="Munk A.C."/>
            <person name="Brettin T."/>
            <person name="Detter J.C."/>
            <person name="Han C."/>
            <person name="Tapia R."/>
            <person name="Larimer F."/>
            <person name="Land M."/>
            <person name="Hauser L."/>
            <person name="Kyrpides N."/>
            <person name="Mikhailova N."/>
            <person name="Nelson K.E."/>
            <person name="Gogarten J.P."/>
            <person name="Noll K.M."/>
        </authorList>
    </citation>
    <scope>NUCLEOTIDE SEQUENCE [LARGE SCALE GENOMIC DNA]</scope>
    <source>
        <strain evidence="12">ATCC BAA-489 / DSM 13996 / JCM 10882 / RKU-10</strain>
    </source>
</reference>
<dbReference type="Proteomes" id="UP000000940">
    <property type="component" value="Chromosome"/>
</dbReference>
<dbReference type="HOGENOM" id="CLU_000445_89_2_0"/>
<evidence type="ECO:0000313" key="12">
    <source>
        <dbReference type="Proteomes" id="UP000000940"/>
    </source>
</evidence>
<dbReference type="SMART" id="SM00387">
    <property type="entry name" value="HATPase_c"/>
    <property type="match status" value="1"/>
</dbReference>
<dbReference type="Gene3D" id="1.10.287.130">
    <property type="match status" value="1"/>
</dbReference>
<dbReference type="InterPro" id="IPR036097">
    <property type="entry name" value="HisK_dim/P_sf"/>
</dbReference>
<accession>D2C4F8</accession>
<evidence type="ECO:0000259" key="10">
    <source>
        <dbReference type="PROSITE" id="PS50109"/>
    </source>
</evidence>
<dbReference type="SUPFAM" id="SSF47384">
    <property type="entry name" value="Homodimeric domain of signal transducing histidine kinase"/>
    <property type="match status" value="1"/>
</dbReference>
<dbReference type="InterPro" id="IPR003661">
    <property type="entry name" value="HisK_dim/P_dom"/>
</dbReference>
<dbReference type="SUPFAM" id="SSF55874">
    <property type="entry name" value="ATPase domain of HSP90 chaperone/DNA topoisomerase II/histidine kinase"/>
    <property type="match status" value="1"/>
</dbReference>
<feature type="domain" description="Histidine kinase" evidence="10">
    <location>
        <begin position="113"/>
        <end position="319"/>
    </location>
</feature>
<dbReference type="CDD" id="cd00075">
    <property type="entry name" value="HATPase"/>
    <property type="match status" value="1"/>
</dbReference>
<evidence type="ECO:0000313" key="11">
    <source>
        <dbReference type="EMBL" id="ADA67612.1"/>
    </source>
</evidence>
<comment type="catalytic activity">
    <reaction evidence="1">
        <text>ATP + protein L-histidine = ADP + protein N-phospho-L-histidine.</text>
        <dbReference type="EC" id="2.7.13.3"/>
    </reaction>
</comment>
<keyword evidence="8" id="KW-1133">Transmembrane helix</keyword>
<name>D2C4F8_THEP2</name>
<dbReference type="SMART" id="SM00388">
    <property type="entry name" value="HisKA"/>
    <property type="match status" value="1"/>
</dbReference>
<dbReference type="PANTHER" id="PTHR45528">
    <property type="entry name" value="SENSOR HISTIDINE KINASE CPXA"/>
    <property type="match status" value="1"/>
</dbReference>
<evidence type="ECO:0000256" key="8">
    <source>
        <dbReference type="ARBA" id="ARBA00022989"/>
    </source>
</evidence>
<dbReference type="InterPro" id="IPR036890">
    <property type="entry name" value="HATPase_C_sf"/>
</dbReference>
<dbReference type="EMBL" id="CP001839">
    <property type="protein sequence ID" value="ADA67612.1"/>
    <property type="molecule type" value="Genomic_DNA"/>
</dbReference>
<evidence type="ECO:0000256" key="4">
    <source>
        <dbReference type="ARBA" id="ARBA00022553"/>
    </source>
</evidence>
<dbReference type="Gene3D" id="3.30.565.10">
    <property type="entry name" value="Histidine kinase-like ATPase, C-terminal domain"/>
    <property type="match status" value="1"/>
</dbReference>
<evidence type="ECO:0000256" key="1">
    <source>
        <dbReference type="ARBA" id="ARBA00000085"/>
    </source>
</evidence>
<dbReference type="RefSeq" id="WP_004080004.1">
    <property type="nucleotide sequence ID" value="NC_013642.1"/>
</dbReference>
<dbReference type="PANTHER" id="PTHR45528:SF12">
    <property type="entry name" value="SENSOR HISTIDINE KINASE ARSS"/>
    <property type="match status" value="1"/>
</dbReference>
<dbReference type="InterPro" id="IPR004358">
    <property type="entry name" value="Sig_transdc_His_kin-like_C"/>
</dbReference>
<dbReference type="InterPro" id="IPR003594">
    <property type="entry name" value="HATPase_dom"/>
</dbReference>
<dbReference type="KEGG" id="tnp:Tnap_1536"/>
<dbReference type="SMR" id="D2C4F8"/>
<keyword evidence="9" id="KW-0472">Membrane</keyword>
<keyword evidence="4" id="KW-0597">Phosphoprotein</keyword>
<dbReference type="Pfam" id="PF00512">
    <property type="entry name" value="HisKA"/>
    <property type="match status" value="1"/>
</dbReference>
<protein>
    <recommendedName>
        <fullName evidence="3">histidine kinase</fullName>
        <ecNumber evidence="3">2.7.13.3</ecNumber>
    </recommendedName>
</protein>
<dbReference type="PROSITE" id="PS50109">
    <property type="entry name" value="HIS_KIN"/>
    <property type="match status" value="1"/>
</dbReference>
<comment type="subcellular location">
    <subcellularLocation>
        <location evidence="2">Membrane</location>
        <topology evidence="2">Multi-pass membrane protein</topology>
    </subcellularLocation>
</comment>
<dbReference type="GO" id="GO:0016020">
    <property type="term" value="C:membrane"/>
    <property type="evidence" value="ECO:0007669"/>
    <property type="project" value="UniProtKB-SubCell"/>
</dbReference>
<evidence type="ECO:0000256" key="2">
    <source>
        <dbReference type="ARBA" id="ARBA00004141"/>
    </source>
</evidence>
<sequence length="319" mass="36942">MRVIELEDLDHIREAIVILKGLEVEGANKPGEKLGFKKGKNLMSIFTCKEMDRFIRDVQERKNFSLETNAYFFELHSKRFVSLRYLPKKSLLFVNDLTEERTLSEAKLDFVTAVSHELFTPLSASKANVFLLKDIENDPEKLEILGKVERSLDRMETIIRQLKVLTMIQLRLYELKMEHIPVEEVVHMVLEELREKIESKKIKVNVFVDVETIETDRFVFHTILKNLVSNAVKYSYPDSVVEISITGERLSVKDQGIGIKEEEKSRIFERFYRGSEALKMAPGSGLGLSIVKHLCDTIGYRLEVNSQWLVGSEFIVHFK</sequence>
<dbReference type="Pfam" id="PF02518">
    <property type="entry name" value="HATPase_c"/>
    <property type="match status" value="1"/>
</dbReference>
<dbReference type="AlphaFoldDB" id="D2C4F8"/>
<organism evidence="11 12">
    <name type="scientific">Thermotoga petrophila (strain ATCC BAA-489 / DSM 13996 / JCM 10882 / RKU-10)</name>
    <name type="common">Thermotoga naphthophila</name>
    <dbReference type="NCBI Taxonomy" id="590168"/>
    <lineage>
        <taxon>Bacteria</taxon>
        <taxon>Thermotogati</taxon>
        <taxon>Thermotogota</taxon>
        <taxon>Thermotogae</taxon>
        <taxon>Thermotogales</taxon>
        <taxon>Thermotogaceae</taxon>
        <taxon>Thermotoga</taxon>
    </lineage>
</organism>
<dbReference type="EC" id="2.7.13.3" evidence="3"/>
<evidence type="ECO:0000256" key="7">
    <source>
        <dbReference type="ARBA" id="ARBA00022777"/>
    </source>
</evidence>
<dbReference type="GO" id="GO:0000155">
    <property type="term" value="F:phosphorelay sensor kinase activity"/>
    <property type="evidence" value="ECO:0007669"/>
    <property type="project" value="InterPro"/>
</dbReference>
<dbReference type="InterPro" id="IPR005467">
    <property type="entry name" value="His_kinase_dom"/>
</dbReference>
<dbReference type="InterPro" id="IPR050398">
    <property type="entry name" value="HssS/ArlS-like"/>
</dbReference>
<evidence type="ECO:0000256" key="5">
    <source>
        <dbReference type="ARBA" id="ARBA00022679"/>
    </source>
</evidence>
<dbReference type="PRINTS" id="PR00344">
    <property type="entry name" value="BCTRLSENSOR"/>
</dbReference>
<evidence type="ECO:0000256" key="9">
    <source>
        <dbReference type="ARBA" id="ARBA00023136"/>
    </source>
</evidence>
<keyword evidence="7 11" id="KW-0418">Kinase</keyword>
<dbReference type="CDD" id="cd00082">
    <property type="entry name" value="HisKA"/>
    <property type="match status" value="1"/>
</dbReference>
<proteinExistence type="predicted"/>
<keyword evidence="5" id="KW-0808">Transferase</keyword>
<keyword evidence="6" id="KW-0812">Transmembrane</keyword>
<evidence type="ECO:0000256" key="3">
    <source>
        <dbReference type="ARBA" id="ARBA00012438"/>
    </source>
</evidence>